<organism evidence="1 3">
    <name type="scientific">Trichuris suis</name>
    <name type="common">pig whipworm</name>
    <dbReference type="NCBI Taxonomy" id="68888"/>
    <lineage>
        <taxon>Eukaryota</taxon>
        <taxon>Metazoa</taxon>
        <taxon>Ecdysozoa</taxon>
        <taxon>Nematoda</taxon>
        <taxon>Enoplea</taxon>
        <taxon>Dorylaimia</taxon>
        <taxon>Trichinellida</taxon>
        <taxon>Trichuridae</taxon>
        <taxon>Trichuris</taxon>
    </lineage>
</organism>
<proteinExistence type="predicted"/>
<gene>
    <name evidence="1" type="ORF">M513_04949</name>
    <name evidence="2" type="ORF">M514_04949</name>
</gene>
<dbReference type="Proteomes" id="UP000030764">
    <property type="component" value="Unassembled WGS sequence"/>
</dbReference>
<protein>
    <submittedName>
        <fullName evidence="1">Uncharacterized protein</fullName>
    </submittedName>
</protein>
<dbReference type="Proteomes" id="UP000030758">
    <property type="component" value="Unassembled WGS sequence"/>
</dbReference>
<dbReference type="AlphaFoldDB" id="A0A085MAC6"/>
<evidence type="ECO:0000313" key="1">
    <source>
        <dbReference type="EMBL" id="KFD54172.1"/>
    </source>
</evidence>
<name>A0A085MAC6_9BILA</name>
<evidence type="ECO:0000313" key="3">
    <source>
        <dbReference type="Proteomes" id="UP000030764"/>
    </source>
</evidence>
<dbReference type="EMBL" id="KL363210">
    <property type="protein sequence ID" value="KFD54172.1"/>
    <property type="molecule type" value="Genomic_DNA"/>
</dbReference>
<reference evidence="1 3" key="1">
    <citation type="journal article" date="2014" name="Nat. Genet.">
        <title>Genome and transcriptome of the porcine whipworm Trichuris suis.</title>
        <authorList>
            <person name="Jex A.R."/>
            <person name="Nejsum P."/>
            <person name="Schwarz E.M."/>
            <person name="Hu L."/>
            <person name="Young N.D."/>
            <person name="Hall R.S."/>
            <person name="Korhonen P.K."/>
            <person name="Liao S."/>
            <person name="Thamsborg S."/>
            <person name="Xia J."/>
            <person name="Xu P."/>
            <person name="Wang S."/>
            <person name="Scheerlinck J.P."/>
            <person name="Hofmann A."/>
            <person name="Sternberg P.W."/>
            <person name="Wang J."/>
            <person name="Gasser R.B."/>
        </authorList>
    </citation>
    <scope>NUCLEOTIDE SEQUENCE [LARGE SCALE GENOMIC DNA]</scope>
    <source>
        <strain evidence="2">DCEP-RM93F</strain>
        <strain evidence="1">DCEP-RM93M</strain>
    </source>
</reference>
<sequence>MADSFKDEDFDVVSVRRRKYDQQNKVDKISQTSSQTWQCTATQTDQKSTAVQTEPVVTIVGDKVELTAEKEAEVKSFLKKAVPLLISEIEQKRIIDDWMTALGSVWSGTGCNCSLRCSLKPAEANLNHISAITWNCSGSILAVSYGYKNHEDW</sequence>
<keyword evidence="3" id="KW-1185">Reference proteome</keyword>
<accession>A0A085MAC6</accession>
<dbReference type="EMBL" id="KL367483">
    <property type="protein sequence ID" value="KFD71205.1"/>
    <property type="molecule type" value="Genomic_DNA"/>
</dbReference>
<evidence type="ECO:0000313" key="2">
    <source>
        <dbReference type="EMBL" id="KFD71205.1"/>
    </source>
</evidence>